<evidence type="ECO:0000313" key="2">
    <source>
        <dbReference type="Proteomes" id="UP000322267"/>
    </source>
</evidence>
<sequence length="95" mass="11338">MAKSKARKKREHTIRTEGRDVTRLRAASWEFSTHERKTMTKDEKARKFHTKHKKRHLQDSYLEDSASLFDDFMNSCQEQNFSLVILFPLLKGLRL</sequence>
<name>A0A5D4NRJ3_9BACI</name>
<evidence type="ECO:0000313" key="1">
    <source>
        <dbReference type="EMBL" id="TYS16211.1"/>
    </source>
</evidence>
<dbReference type="AlphaFoldDB" id="A0A5D4NRJ3"/>
<proteinExistence type="predicted"/>
<dbReference type="EMBL" id="VTEI01000006">
    <property type="protein sequence ID" value="TYS16211.1"/>
    <property type="molecule type" value="Genomic_DNA"/>
</dbReference>
<comment type="caution">
    <text evidence="1">The sequence shown here is derived from an EMBL/GenBank/DDBJ whole genome shotgun (WGS) entry which is preliminary data.</text>
</comment>
<reference evidence="1 2" key="1">
    <citation type="submission" date="2019-08" db="EMBL/GenBank/DDBJ databases">
        <title>Bacillus genomes from the desert of Cuatro Cienegas, Coahuila.</title>
        <authorList>
            <person name="Olmedo-Alvarez G."/>
        </authorList>
    </citation>
    <scope>NUCLEOTIDE SEQUENCE [LARGE SCALE GENOMIC DNA]</scope>
    <source>
        <strain evidence="1 2">CH34_1T</strain>
    </source>
</reference>
<dbReference type="Proteomes" id="UP000322267">
    <property type="component" value="Unassembled WGS sequence"/>
</dbReference>
<protein>
    <submittedName>
        <fullName evidence="1">Uncharacterized protein</fullName>
    </submittedName>
</protein>
<organism evidence="1 2">
    <name type="scientific">Rossellomorea vietnamensis</name>
    <dbReference type="NCBI Taxonomy" id="218284"/>
    <lineage>
        <taxon>Bacteria</taxon>
        <taxon>Bacillati</taxon>
        <taxon>Bacillota</taxon>
        <taxon>Bacilli</taxon>
        <taxon>Bacillales</taxon>
        <taxon>Bacillaceae</taxon>
        <taxon>Rossellomorea</taxon>
    </lineage>
</organism>
<accession>A0A5D4NRJ3</accession>
<gene>
    <name evidence="1" type="ORF">FZC78_12780</name>
</gene>
<dbReference type="OrthoDB" id="2454574at2"/>